<keyword evidence="2" id="KW-1185">Reference proteome</keyword>
<dbReference type="Proteomes" id="UP000269289">
    <property type="component" value="Unassembled WGS sequence"/>
</dbReference>
<dbReference type="OrthoDB" id="5149291at2"/>
<reference evidence="1 2" key="1">
    <citation type="submission" date="2018-10" db="EMBL/GenBank/DDBJ databases">
        <title>Isolation, diversity and antifungal activity of actinobacteria from wheat.</title>
        <authorList>
            <person name="Han C."/>
        </authorList>
    </citation>
    <scope>NUCLEOTIDE SEQUENCE [LARGE SCALE GENOMIC DNA]</scope>
    <source>
        <strain evidence="1 2">NEAU-YY56</strain>
    </source>
</reference>
<gene>
    <name evidence="1" type="ORF">EBM89_09340</name>
</gene>
<name>A0A3M2J6D5_9CELL</name>
<accession>A0A3M2J6D5</accession>
<evidence type="ECO:0000313" key="2">
    <source>
        <dbReference type="Proteomes" id="UP000269289"/>
    </source>
</evidence>
<evidence type="ECO:0000313" key="1">
    <source>
        <dbReference type="EMBL" id="RMI09672.1"/>
    </source>
</evidence>
<dbReference type="AlphaFoldDB" id="A0A3M2J6D5"/>
<organism evidence="1 2">
    <name type="scientific">Cellulomonas triticagri</name>
    <dbReference type="NCBI Taxonomy" id="2483352"/>
    <lineage>
        <taxon>Bacteria</taxon>
        <taxon>Bacillati</taxon>
        <taxon>Actinomycetota</taxon>
        <taxon>Actinomycetes</taxon>
        <taxon>Micrococcales</taxon>
        <taxon>Cellulomonadaceae</taxon>
        <taxon>Cellulomonas</taxon>
    </lineage>
</organism>
<dbReference type="Pfam" id="PF14155">
    <property type="entry name" value="DUF4307"/>
    <property type="match status" value="1"/>
</dbReference>
<dbReference type="EMBL" id="RFFI01000043">
    <property type="protein sequence ID" value="RMI09672.1"/>
    <property type="molecule type" value="Genomic_DNA"/>
</dbReference>
<comment type="caution">
    <text evidence="1">The sequence shown here is derived from an EMBL/GenBank/DDBJ whole genome shotgun (WGS) entry which is preliminary data.</text>
</comment>
<sequence>MVAVLALVGLGITVWIGLDRGDSITWKDVGYRVAGSESVEITFDVTKDADATVRCRVQALSERYAEVGVQTVTVGPAGTATQRVTVTIPTAQEAVTAVVETCEAA</sequence>
<proteinExistence type="predicted"/>
<dbReference type="InterPro" id="IPR025443">
    <property type="entry name" value="DUF4307"/>
</dbReference>
<protein>
    <submittedName>
        <fullName evidence="1">DUF4307 domain-containing protein</fullName>
    </submittedName>
</protein>